<sequence length="241" mass="27339">MQFRLTTYNIHKGIGGVDRRYDPDRIVQAVGHCNPDILFLQEVDDGVPRSRHDRQVEVLGEALGLKHHVYQRNVKLKVGHYGNAILSRFPLTDHQDIDLTIPMKKKRRALAAHCRMQIDGHSRTVLLLNVHLGLAGFERKMQLRRLLATELVRRTHEETAVLLAGDFNDVWGNLGRGILDTGGFQSATGLHKTFPAFMPMRPLDRVYFRGNMSIDHGFASRTDIARRASDHLPLVADCILQ</sequence>
<dbReference type="RefSeq" id="WP_218934746.1">
    <property type="nucleotide sequence ID" value="NZ_CP036261.1"/>
</dbReference>
<feature type="domain" description="Endonuclease/exonuclease/phosphatase" evidence="1">
    <location>
        <begin position="7"/>
        <end position="231"/>
    </location>
</feature>
<keyword evidence="3" id="KW-1185">Reference proteome</keyword>
<proteinExistence type="predicted"/>
<dbReference type="GO" id="GO:0006506">
    <property type="term" value="P:GPI anchor biosynthetic process"/>
    <property type="evidence" value="ECO:0007669"/>
    <property type="project" value="TreeGrafter"/>
</dbReference>
<dbReference type="SUPFAM" id="SSF56219">
    <property type="entry name" value="DNase I-like"/>
    <property type="match status" value="1"/>
</dbReference>
<dbReference type="AlphaFoldDB" id="A0A517M079"/>
<protein>
    <recommendedName>
        <fullName evidence="1">Endonuclease/exonuclease/phosphatase domain-containing protein</fullName>
    </recommendedName>
</protein>
<dbReference type="InterPro" id="IPR005135">
    <property type="entry name" value="Endo/exonuclease/phosphatase"/>
</dbReference>
<dbReference type="Pfam" id="PF03372">
    <property type="entry name" value="Exo_endo_phos"/>
    <property type="match status" value="1"/>
</dbReference>
<dbReference type="Gene3D" id="3.60.10.10">
    <property type="entry name" value="Endonuclease/exonuclease/phosphatase"/>
    <property type="match status" value="1"/>
</dbReference>
<gene>
    <name evidence="2" type="ORF">EC9_24640</name>
</gene>
<name>A0A517M079_9BACT</name>
<dbReference type="GO" id="GO:0016020">
    <property type="term" value="C:membrane"/>
    <property type="evidence" value="ECO:0007669"/>
    <property type="project" value="GOC"/>
</dbReference>
<dbReference type="KEGG" id="ruv:EC9_24640"/>
<dbReference type="PANTHER" id="PTHR14859:SF1">
    <property type="entry name" value="PGAP2-INTERACTING PROTEIN"/>
    <property type="match status" value="1"/>
</dbReference>
<evidence type="ECO:0000259" key="1">
    <source>
        <dbReference type="Pfam" id="PF03372"/>
    </source>
</evidence>
<dbReference type="PANTHER" id="PTHR14859">
    <property type="entry name" value="CALCOFLUOR WHITE HYPERSENSITIVE PROTEIN PRECURSOR"/>
    <property type="match status" value="1"/>
</dbReference>
<dbReference type="GO" id="GO:0003824">
    <property type="term" value="F:catalytic activity"/>
    <property type="evidence" value="ECO:0007669"/>
    <property type="project" value="InterPro"/>
</dbReference>
<dbReference type="InterPro" id="IPR036691">
    <property type="entry name" value="Endo/exonu/phosph_ase_sf"/>
</dbReference>
<evidence type="ECO:0000313" key="2">
    <source>
        <dbReference type="EMBL" id="QDS88274.1"/>
    </source>
</evidence>
<reference evidence="2 3" key="1">
    <citation type="submission" date="2019-02" db="EMBL/GenBank/DDBJ databases">
        <title>Deep-cultivation of Planctomycetes and their phenomic and genomic characterization uncovers novel biology.</title>
        <authorList>
            <person name="Wiegand S."/>
            <person name="Jogler M."/>
            <person name="Boedeker C."/>
            <person name="Pinto D."/>
            <person name="Vollmers J."/>
            <person name="Rivas-Marin E."/>
            <person name="Kohn T."/>
            <person name="Peeters S.H."/>
            <person name="Heuer A."/>
            <person name="Rast P."/>
            <person name="Oberbeckmann S."/>
            <person name="Bunk B."/>
            <person name="Jeske O."/>
            <person name="Meyerdierks A."/>
            <person name="Storesund J.E."/>
            <person name="Kallscheuer N."/>
            <person name="Luecker S."/>
            <person name="Lage O.M."/>
            <person name="Pohl T."/>
            <person name="Merkel B.J."/>
            <person name="Hornburger P."/>
            <person name="Mueller R.-W."/>
            <person name="Bruemmer F."/>
            <person name="Labrenz M."/>
            <person name="Spormann A.M."/>
            <person name="Op den Camp H."/>
            <person name="Overmann J."/>
            <person name="Amann R."/>
            <person name="Jetten M.S.M."/>
            <person name="Mascher T."/>
            <person name="Medema M.H."/>
            <person name="Devos D.P."/>
            <person name="Kaster A.-K."/>
            <person name="Ovreas L."/>
            <person name="Rohde M."/>
            <person name="Galperin M.Y."/>
            <person name="Jogler C."/>
        </authorList>
    </citation>
    <scope>NUCLEOTIDE SEQUENCE [LARGE SCALE GENOMIC DNA]</scope>
    <source>
        <strain evidence="2 3">EC9</strain>
    </source>
</reference>
<dbReference type="Proteomes" id="UP000319557">
    <property type="component" value="Chromosome"/>
</dbReference>
<organism evidence="2 3">
    <name type="scientific">Rosistilla ulvae</name>
    <dbReference type="NCBI Taxonomy" id="1930277"/>
    <lineage>
        <taxon>Bacteria</taxon>
        <taxon>Pseudomonadati</taxon>
        <taxon>Planctomycetota</taxon>
        <taxon>Planctomycetia</taxon>
        <taxon>Pirellulales</taxon>
        <taxon>Pirellulaceae</taxon>
        <taxon>Rosistilla</taxon>
    </lineage>
</organism>
<dbReference type="InterPro" id="IPR051916">
    <property type="entry name" value="GPI-anchor_lipid_remodeler"/>
</dbReference>
<evidence type="ECO:0000313" key="3">
    <source>
        <dbReference type="Proteomes" id="UP000319557"/>
    </source>
</evidence>
<accession>A0A517M079</accession>
<dbReference type="EMBL" id="CP036261">
    <property type="protein sequence ID" value="QDS88274.1"/>
    <property type="molecule type" value="Genomic_DNA"/>
</dbReference>